<evidence type="ECO:0000256" key="7">
    <source>
        <dbReference type="SAM" id="Phobius"/>
    </source>
</evidence>
<dbReference type="STRING" id="232089.SAMN05443544_2865"/>
<proteinExistence type="inferred from homology"/>
<reference evidence="11" key="1">
    <citation type="submission" date="2016-11" db="EMBL/GenBank/DDBJ databases">
        <authorList>
            <person name="Varghese N."/>
            <person name="Submissions S."/>
        </authorList>
    </citation>
    <scope>NUCLEOTIDE SEQUENCE [LARGE SCALE GENOMIC DNA]</scope>
    <source>
        <strain evidence="11">DSM 8595</strain>
    </source>
</reference>
<dbReference type="EMBL" id="FSRJ01000003">
    <property type="protein sequence ID" value="SIO10921.1"/>
    <property type="molecule type" value="Genomic_DNA"/>
</dbReference>
<dbReference type="Proteomes" id="UP000184699">
    <property type="component" value="Unassembled WGS sequence"/>
</dbReference>
<comment type="similarity">
    <text evidence="6">Belongs to the ABC-4 integral membrane protein family.</text>
</comment>
<evidence type="ECO:0000256" key="6">
    <source>
        <dbReference type="ARBA" id="ARBA00038076"/>
    </source>
</evidence>
<evidence type="ECO:0000256" key="3">
    <source>
        <dbReference type="ARBA" id="ARBA00022692"/>
    </source>
</evidence>
<accession>A0A1N6GTJ9</accession>
<evidence type="ECO:0000259" key="9">
    <source>
        <dbReference type="Pfam" id="PF12704"/>
    </source>
</evidence>
<evidence type="ECO:0000256" key="1">
    <source>
        <dbReference type="ARBA" id="ARBA00004651"/>
    </source>
</evidence>
<feature type="domain" description="MacB-like periplasmic core" evidence="9">
    <location>
        <begin position="29"/>
        <end position="194"/>
    </location>
</feature>
<dbReference type="InterPro" id="IPR050250">
    <property type="entry name" value="Macrolide_Exporter_MacB"/>
</dbReference>
<dbReference type="Pfam" id="PF02687">
    <property type="entry name" value="FtsX"/>
    <property type="match status" value="1"/>
</dbReference>
<keyword evidence="5 7" id="KW-0472">Membrane</keyword>
<dbReference type="Pfam" id="PF12704">
    <property type="entry name" value="MacB_PCD"/>
    <property type="match status" value="1"/>
</dbReference>
<dbReference type="InterPro" id="IPR025857">
    <property type="entry name" value="MacB_PCD"/>
</dbReference>
<evidence type="ECO:0000313" key="11">
    <source>
        <dbReference type="Proteomes" id="UP000184699"/>
    </source>
</evidence>
<sequence>MNGLRSRLRATDLLGLGLHGLRARPMRAVLSALGIAIGIAAMIAVVGISTSSEALVKQKLAALGTNLLTASAGSDFFGEESELPADAIDRVRRIDGVEQASWHATLTDVNVYRNALIDPGATAGLSVVAADLDLLTTTGAELASGVWLNGATERFPVVVLGDTAAERLGIVTIGSTVEIGGTQFTVAGILERSPLAPELDSVAMMGGPIAAELFGFNGSPTVIYERSADDLVGQVRDLLPATINPESPSQVKVSRPSDALAAKNTIDQAFTGLLVGVGSIALLVGGIGVANTMVISVLERRQEIGLRRSLGATRGHIRSQFLVEAILLALCGGIAGTAIGWVITAIVAGANGWLVAVPPAVLAAGVVATVVVGAVAGALPAARAARTSPTAALNA</sequence>
<gene>
    <name evidence="10" type="ORF">SAMN05443544_2865</name>
</gene>
<keyword evidence="4 7" id="KW-1133">Transmembrane helix</keyword>
<dbReference type="PANTHER" id="PTHR30572:SF4">
    <property type="entry name" value="ABC TRANSPORTER PERMEASE YTRF"/>
    <property type="match status" value="1"/>
</dbReference>
<protein>
    <submittedName>
        <fullName evidence="10">Putative ABC transport system permease protein</fullName>
    </submittedName>
</protein>
<organism evidence="10 11">
    <name type="scientific">Agromyces cerinus subsp. cerinus</name>
    <dbReference type="NCBI Taxonomy" id="232089"/>
    <lineage>
        <taxon>Bacteria</taxon>
        <taxon>Bacillati</taxon>
        <taxon>Actinomycetota</taxon>
        <taxon>Actinomycetes</taxon>
        <taxon>Micrococcales</taxon>
        <taxon>Microbacteriaceae</taxon>
        <taxon>Agromyces</taxon>
    </lineage>
</organism>
<evidence type="ECO:0000256" key="5">
    <source>
        <dbReference type="ARBA" id="ARBA00023136"/>
    </source>
</evidence>
<keyword evidence="3 7" id="KW-0812">Transmembrane</keyword>
<dbReference type="PANTHER" id="PTHR30572">
    <property type="entry name" value="MEMBRANE COMPONENT OF TRANSPORTER-RELATED"/>
    <property type="match status" value="1"/>
</dbReference>
<dbReference type="AlphaFoldDB" id="A0A1N6GTJ9"/>
<evidence type="ECO:0000256" key="4">
    <source>
        <dbReference type="ARBA" id="ARBA00022989"/>
    </source>
</evidence>
<feature type="transmembrane region" description="Helical" evidence="7">
    <location>
        <begin position="360"/>
        <end position="379"/>
    </location>
</feature>
<name>A0A1N6GTJ9_9MICO</name>
<keyword evidence="11" id="KW-1185">Reference proteome</keyword>
<feature type="domain" description="ABC3 transporter permease C-terminal" evidence="8">
    <location>
        <begin position="278"/>
        <end position="389"/>
    </location>
</feature>
<feature type="transmembrane region" description="Helical" evidence="7">
    <location>
        <begin position="273"/>
        <end position="298"/>
    </location>
</feature>
<dbReference type="GO" id="GO:0005886">
    <property type="term" value="C:plasma membrane"/>
    <property type="evidence" value="ECO:0007669"/>
    <property type="project" value="UniProtKB-SubCell"/>
</dbReference>
<feature type="transmembrane region" description="Helical" evidence="7">
    <location>
        <begin position="28"/>
        <end position="48"/>
    </location>
</feature>
<evidence type="ECO:0000259" key="8">
    <source>
        <dbReference type="Pfam" id="PF02687"/>
    </source>
</evidence>
<dbReference type="GO" id="GO:0022857">
    <property type="term" value="F:transmembrane transporter activity"/>
    <property type="evidence" value="ECO:0007669"/>
    <property type="project" value="TreeGrafter"/>
</dbReference>
<evidence type="ECO:0000256" key="2">
    <source>
        <dbReference type="ARBA" id="ARBA00022475"/>
    </source>
</evidence>
<comment type="subcellular location">
    <subcellularLocation>
        <location evidence="1">Cell membrane</location>
        <topology evidence="1">Multi-pass membrane protein</topology>
    </subcellularLocation>
</comment>
<dbReference type="InterPro" id="IPR003838">
    <property type="entry name" value="ABC3_permease_C"/>
</dbReference>
<keyword evidence="2" id="KW-1003">Cell membrane</keyword>
<evidence type="ECO:0000313" key="10">
    <source>
        <dbReference type="EMBL" id="SIO10921.1"/>
    </source>
</evidence>
<feature type="transmembrane region" description="Helical" evidence="7">
    <location>
        <begin position="321"/>
        <end position="348"/>
    </location>
</feature>
<dbReference type="RefSeq" id="WP_074260941.1">
    <property type="nucleotide sequence ID" value="NZ_FSRJ01000003.1"/>
</dbReference>